<feature type="transmembrane region" description="Helical" evidence="1">
    <location>
        <begin position="69"/>
        <end position="88"/>
    </location>
</feature>
<evidence type="ECO:0000256" key="1">
    <source>
        <dbReference type="SAM" id="Phobius"/>
    </source>
</evidence>
<accession>A0A835GWF1</accession>
<dbReference type="OrthoDB" id="1689146at2759"/>
<comment type="caution">
    <text evidence="3">The sequence shown here is derived from an EMBL/GenBank/DDBJ whole genome shotgun (WGS) entry which is preliminary data.</text>
</comment>
<protein>
    <recommendedName>
        <fullName evidence="2">DUF4220 domain-containing protein</fullName>
    </recommendedName>
</protein>
<dbReference type="Proteomes" id="UP000631114">
    <property type="component" value="Unassembled WGS sequence"/>
</dbReference>
<dbReference type="PANTHER" id="PTHR31325">
    <property type="entry name" value="OS01G0798800 PROTEIN-RELATED"/>
    <property type="match status" value="1"/>
</dbReference>
<keyword evidence="1" id="KW-0472">Membrane</keyword>
<feature type="transmembrane region" description="Helical" evidence="1">
    <location>
        <begin position="152"/>
        <end position="170"/>
    </location>
</feature>
<feature type="transmembrane region" description="Helical" evidence="1">
    <location>
        <begin position="37"/>
        <end position="57"/>
    </location>
</feature>
<gene>
    <name evidence="3" type="ORF">IFM89_004722</name>
</gene>
<dbReference type="Pfam" id="PF13968">
    <property type="entry name" value="DUF4220"/>
    <property type="match status" value="1"/>
</dbReference>
<evidence type="ECO:0000313" key="3">
    <source>
        <dbReference type="EMBL" id="KAF9587745.1"/>
    </source>
</evidence>
<proteinExistence type="predicted"/>
<name>A0A835GWF1_9MAGN</name>
<reference evidence="3 4" key="1">
    <citation type="submission" date="2020-10" db="EMBL/GenBank/DDBJ databases">
        <title>The Coptis chinensis genome and diversification of protoberbering-type alkaloids.</title>
        <authorList>
            <person name="Wang B."/>
            <person name="Shu S."/>
            <person name="Song C."/>
            <person name="Liu Y."/>
        </authorList>
    </citation>
    <scope>NUCLEOTIDE SEQUENCE [LARGE SCALE GENOMIC DNA]</scope>
    <source>
        <strain evidence="3">HL-2020</strain>
        <tissue evidence="3">Leaf</tissue>
    </source>
</reference>
<evidence type="ECO:0000313" key="4">
    <source>
        <dbReference type="Proteomes" id="UP000631114"/>
    </source>
</evidence>
<sequence length="190" mass="22105">MCAYVLKTWLIVEYSVLITMGEKISETVKKVWNEWDIRLFVVSSLFLEVLLIFLAPIRKRKFARWLSPLVWAFYLLADWVAAFSLGLLSDSQNANSICESIANKIKRSTFNPNRFSTETNRELQAFWAPFLLLHLGGPDTITAFSLEDNELWLRHLLGLMFEVAMAGYVFSRAFPMKRLLFPTTLRLYRP</sequence>
<keyword evidence="1" id="KW-1133">Transmembrane helix</keyword>
<evidence type="ECO:0000259" key="2">
    <source>
        <dbReference type="Pfam" id="PF13968"/>
    </source>
</evidence>
<dbReference type="InterPro" id="IPR025315">
    <property type="entry name" value="DUF4220"/>
</dbReference>
<keyword evidence="1" id="KW-0812">Transmembrane</keyword>
<keyword evidence="4" id="KW-1185">Reference proteome</keyword>
<dbReference type="AlphaFoldDB" id="A0A835GWF1"/>
<organism evidence="3 4">
    <name type="scientific">Coptis chinensis</name>
    <dbReference type="NCBI Taxonomy" id="261450"/>
    <lineage>
        <taxon>Eukaryota</taxon>
        <taxon>Viridiplantae</taxon>
        <taxon>Streptophyta</taxon>
        <taxon>Embryophyta</taxon>
        <taxon>Tracheophyta</taxon>
        <taxon>Spermatophyta</taxon>
        <taxon>Magnoliopsida</taxon>
        <taxon>Ranunculales</taxon>
        <taxon>Ranunculaceae</taxon>
        <taxon>Coptidoideae</taxon>
        <taxon>Coptis</taxon>
    </lineage>
</organism>
<feature type="domain" description="DUF4220" evidence="2">
    <location>
        <begin position="71"/>
        <end position="185"/>
    </location>
</feature>
<dbReference type="EMBL" id="JADFTS010000009">
    <property type="protein sequence ID" value="KAF9587745.1"/>
    <property type="molecule type" value="Genomic_DNA"/>
</dbReference>